<dbReference type="InterPro" id="IPR001753">
    <property type="entry name" value="Enoyl-CoA_hydra/iso"/>
</dbReference>
<dbReference type="EMBL" id="GEZM01087745">
    <property type="protein sequence ID" value="JAV58512.1"/>
    <property type="molecule type" value="Transcribed_RNA"/>
</dbReference>
<proteinExistence type="predicted"/>
<dbReference type="PANTHER" id="PTHR43684:SF1">
    <property type="entry name" value="ENOYL-COA DELTA ISOMERASE 2"/>
    <property type="match status" value="1"/>
</dbReference>
<dbReference type="InParanoid" id="A0A1Y1KE79"/>
<sequence length="251" mass="27976">MNNDNNLLLSLTNGIRIIKFNRPSKRNALNSELYVQITRILTEDSKNDNVVGTIFTGIGDYYTSGNDFRMEITSVERECDKVQAFISALIDYPKLLIAIVNGPAIGVGVTTLAFFDIVYASDRATFQTPFVKVGLCAEGCSSYLFPRIMGKTRACEMLLLGKRFSAKQACEAGLVSEVIPHGELENFLKQILQYGSLPLKSLLKSKKLINDNVRQKLHEVNKREMAMVGECIGSEEFLNFAIGFLSKKNKL</sequence>
<dbReference type="Pfam" id="PF00378">
    <property type="entry name" value="ECH_1"/>
    <property type="match status" value="1"/>
</dbReference>
<dbReference type="EMBL" id="GEZM01087746">
    <property type="protein sequence ID" value="JAV58510.1"/>
    <property type="molecule type" value="Transcribed_RNA"/>
</dbReference>
<dbReference type="EMBL" id="VVIM01000007">
    <property type="protein sequence ID" value="KAB0795998.1"/>
    <property type="molecule type" value="Genomic_DNA"/>
</dbReference>
<evidence type="ECO:0000313" key="4">
    <source>
        <dbReference type="EMBL" id="JAV58510.1"/>
    </source>
</evidence>
<dbReference type="Gene3D" id="1.10.12.10">
    <property type="entry name" value="Lyase 2-enoyl-coa Hydratase, Chain A, domain 2"/>
    <property type="match status" value="1"/>
</dbReference>
<accession>A0A1Y1KE79</accession>
<keyword evidence="2" id="KW-0576">Peroxisome</keyword>
<dbReference type="CDD" id="cd06558">
    <property type="entry name" value="crotonase-like"/>
    <property type="match status" value="1"/>
</dbReference>
<dbReference type="OrthoDB" id="409763at2759"/>
<dbReference type="EMBL" id="GEZM01087748">
    <property type="protein sequence ID" value="JAV58506.1"/>
    <property type="molecule type" value="Transcribed_RNA"/>
</dbReference>
<evidence type="ECO:0000313" key="6">
    <source>
        <dbReference type="Proteomes" id="UP000327044"/>
    </source>
</evidence>
<reference evidence="5 6" key="2">
    <citation type="journal article" date="2018" name="Elife">
        <title>Firefly genomes illuminate parallel origins of bioluminescence in beetles.</title>
        <authorList>
            <person name="Fallon T.R."/>
            <person name="Lower S.E."/>
            <person name="Chang C.H."/>
            <person name="Bessho-Uehara M."/>
            <person name="Martin G.J."/>
            <person name="Bewick A.J."/>
            <person name="Behringer M."/>
            <person name="Debat H.J."/>
            <person name="Wong I."/>
            <person name="Day J.C."/>
            <person name="Suvorov A."/>
            <person name="Silva C.J."/>
            <person name="Stanger-Hall K.F."/>
            <person name="Hall D.W."/>
            <person name="Schmitz R.J."/>
            <person name="Nelson D.R."/>
            <person name="Lewis S.M."/>
            <person name="Shigenobu S."/>
            <person name="Bybee S.M."/>
            <person name="Larracuente A.M."/>
            <person name="Oba Y."/>
            <person name="Weng J.K."/>
        </authorList>
    </citation>
    <scope>NUCLEOTIDE SEQUENCE [LARGE SCALE GENOMIC DNA]</scope>
    <source>
        <strain evidence="5">1611_PpyrPB1</strain>
        <tissue evidence="5">Whole body</tissue>
    </source>
</reference>
<reference evidence="4" key="1">
    <citation type="journal article" date="2016" name="Sci. Rep.">
        <title>Molecular characterization of firefly nuptial gifts: a multi-omics approach sheds light on postcopulatory sexual selection.</title>
        <authorList>
            <person name="Al-Wathiqui N."/>
            <person name="Fallon T.R."/>
            <person name="South A."/>
            <person name="Weng J.K."/>
            <person name="Lewis S.M."/>
        </authorList>
    </citation>
    <scope>NUCLEOTIDE SEQUENCE</scope>
</reference>
<dbReference type="Gene3D" id="3.90.226.10">
    <property type="entry name" value="2-enoyl-CoA Hydratase, Chain A, domain 1"/>
    <property type="match status" value="1"/>
</dbReference>
<evidence type="ECO:0000256" key="2">
    <source>
        <dbReference type="ARBA" id="ARBA00023140"/>
    </source>
</evidence>
<dbReference type="AlphaFoldDB" id="A0A1Y1KE79"/>
<evidence type="ECO:0000256" key="3">
    <source>
        <dbReference type="ARBA" id="ARBA00023235"/>
    </source>
</evidence>
<reference evidence="5" key="3">
    <citation type="submission" date="2019-08" db="EMBL/GenBank/DDBJ databases">
        <authorList>
            <consortium name="Photinus pyralis genome working group"/>
            <person name="Fallon T.R."/>
            <person name="Sander Lower S.E."/>
            <person name="Weng J.-K."/>
        </authorList>
    </citation>
    <scope>NUCLEOTIDE SEQUENCE</scope>
    <source>
        <strain evidence="5">1611_PpyrPB1</strain>
        <tissue evidence="5">Whole body</tissue>
    </source>
</reference>
<dbReference type="InterPro" id="IPR029045">
    <property type="entry name" value="ClpP/crotonase-like_dom_sf"/>
</dbReference>
<dbReference type="Proteomes" id="UP000327044">
    <property type="component" value="Unassembled WGS sequence"/>
</dbReference>
<gene>
    <name evidence="5" type="ORF">PPYR_10059</name>
</gene>
<keyword evidence="6" id="KW-1185">Reference proteome</keyword>
<dbReference type="FunCoup" id="A0A1Y1KE79">
    <property type="interactions" value="648"/>
</dbReference>
<dbReference type="InterPro" id="IPR051053">
    <property type="entry name" value="ECH/Chromodomain_protein"/>
</dbReference>
<comment type="subcellular location">
    <subcellularLocation>
        <location evidence="1">Peroxisome</location>
    </subcellularLocation>
</comment>
<dbReference type="EMBL" id="GEZM01087747">
    <property type="protein sequence ID" value="JAV58508.1"/>
    <property type="molecule type" value="Transcribed_RNA"/>
</dbReference>
<dbReference type="SUPFAM" id="SSF52096">
    <property type="entry name" value="ClpP/crotonase"/>
    <property type="match status" value="1"/>
</dbReference>
<keyword evidence="3" id="KW-0413">Isomerase</keyword>
<evidence type="ECO:0000256" key="1">
    <source>
        <dbReference type="ARBA" id="ARBA00004275"/>
    </source>
</evidence>
<dbReference type="GO" id="GO:0005777">
    <property type="term" value="C:peroxisome"/>
    <property type="evidence" value="ECO:0007669"/>
    <property type="project" value="UniProtKB-SubCell"/>
</dbReference>
<name>A0A1Y1KE79_PHOPY</name>
<protein>
    <recommendedName>
        <fullName evidence="7">Enoyl-CoA hydratase</fullName>
    </recommendedName>
</protein>
<dbReference type="PANTHER" id="PTHR43684">
    <property type="match status" value="1"/>
</dbReference>
<dbReference type="GO" id="GO:0004165">
    <property type="term" value="F:delta(3)-delta(2)-enoyl-CoA isomerase activity"/>
    <property type="evidence" value="ECO:0007669"/>
    <property type="project" value="UniProtKB-ARBA"/>
</dbReference>
<evidence type="ECO:0008006" key="7">
    <source>
        <dbReference type="Google" id="ProtNLM"/>
    </source>
</evidence>
<dbReference type="InterPro" id="IPR014748">
    <property type="entry name" value="Enoyl-CoA_hydra_C"/>
</dbReference>
<organism evidence="4">
    <name type="scientific">Photinus pyralis</name>
    <name type="common">Common eastern firefly</name>
    <name type="synonym">Lampyris pyralis</name>
    <dbReference type="NCBI Taxonomy" id="7054"/>
    <lineage>
        <taxon>Eukaryota</taxon>
        <taxon>Metazoa</taxon>
        <taxon>Ecdysozoa</taxon>
        <taxon>Arthropoda</taxon>
        <taxon>Hexapoda</taxon>
        <taxon>Insecta</taxon>
        <taxon>Pterygota</taxon>
        <taxon>Neoptera</taxon>
        <taxon>Endopterygota</taxon>
        <taxon>Coleoptera</taxon>
        <taxon>Polyphaga</taxon>
        <taxon>Elateriformia</taxon>
        <taxon>Elateroidea</taxon>
        <taxon>Lampyridae</taxon>
        <taxon>Lampyrinae</taxon>
        <taxon>Photinus</taxon>
    </lineage>
</organism>
<evidence type="ECO:0000313" key="5">
    <source>
        <dbReference type="EMBL" id="KAB0795998.1"/>
    </source>
</evidence>